<dbReference type="AlphaFoldDB" id="A0A3M7EPT2"/>
<sequence length="247" mass="26487">MHPSTPRSTSINQTHNTVMIMKSYTLAASFLSSSLLIATSQAQLIPFFHKPSAQATPPSNQQPMANAPGIQLPPQQPSNNPSSTPQPPAAPLNNDVILSDVIGTQKAINIFAGFTRDISSVSTRLDTTGLNTTVLAPVNSAISSLPRKPWEDPEDYQRSGAAAYEGEAGSDRASQNLKRFTEAHVIPASPWKAGEKVKSLGGKEMWWEVNGEGKAVVQPGEVEVERVVSRVANGEVWMLKGVVNYAS</sequence>
<dbReference type="PANTHER" id="PTHR28156">
    <property type="entry name" value="FAS1 DOMAIN-CONTAINING PROTEIN YDR262W"/>
    <property type="match status" value="1"/>
</dbReference>
<dbReference type="SUPFAM" id="SSF82153">
    <property type="entry name" value="FAS1 domain"/>
    <property type="match status" value="1"/>
</dbReference>
<dbReference type="EMBL" id="QWIO01001148">
    <property type="protein sequence ID" value="RMY78236.1"/>
    <property type="molecule type" value="Genomic_DNA"/>
</dbReference>
<organism evidence="4 5">
    <name type="scientific">Hortaea werneckii</name>
    <name type="common">Black yeast</name>
    <name type="synonym">Cladosporium werneckii</name>
    <dbReference type="NCBI Taxonomy" id="91943"/>
    <lineage>
        <taxon>Eukaryota</taxon>
        <taxon>Fungi</taxon>
        <taxon>Dikarya</taxon>
        <taxon>Ascomycota</taxon>
        <taxon>Pezizomycotina</taxon>
        <taxon>Dothideomycetes</taxon>
        <taxon>Dothideomycetidae</taxon>
        <taxon>Mycosphaerellales</taxon>
        <taxon>Teratosphaeriaceae</taxon>
        <taxon>Hortaea</taxon>
    </lineage>
</organism>
<proteinExistence type="predicted"/>
<keyword evidence="1" id="KW-0732">Signal</keyword>
<evidence type="ECO:0000259" key="3">
    <source>
        <dbReference type="PROSITE" id="PS50213"/>
    </source>
</evidence>
<dbReference type="InterPro" id="IPR040200">
    <property type="entry name" value="Mug57-like"/>
</dbReference>
<accession>A0A3M7EPT2</accession>
<dbReference type="InterPro" id="IPR036378">
    <property type="entry name" value="FAS1_dom_sf"/>
</dbReference>
<evidence type="ECO:0000313" key="5">
    <source>
        <dbReference type="Proteomes" id="UP000269539"/>
    </source>
</evidence>
<feature type="region of interest" description="Disordered" evidence="2">
    <location>
        <begin position="51"/>
        <end position="92"/>
    </location>
</feature>
<dbReference type="PANTHER" id="PTHR28156:SF1">
    <property type="entry name" value="FAS1 DOMAIN-CONTAINING PROTEIN YDR262W"/>
    <property type="match status" value="1"/>
</dbReference>
<dbReference type="InterPro" id="IPR000782">
    <property type="entry name" value="FAS1_domain"/>
</dbReference>
<dbReference type="PROSITE" id="PS50213">
    <property type="entry name" value="FAS1"/>
    <property type="match status" value="1"/>
</dbReference>
<gene>
    <name evidence="4" type="ORF">D0864_09316</name>
</gene>
<feature type="domain" description="FAS1" evidence="3">
    <location>
        <begin position="95"/>
        <end position="243"/>
    </location>
</feature>
<feature type="compositionally biased region" description="Polar residues" evidence="2">
    <location>
        <begin position="53"/>
        <end position="64"/>
    </location>
</feature>
<evidence type="ECO:0000313" key="4">
    <source>
        <dbReference type="EMBL" id="RMY78236.1"/>
    </source>
</evidence>
<reference evidence="4 5" key="1">
    <citation type="journal article" date="2018" name="BMC Genomics">
        <title>Genomic evidence for intraspecific hybridization in a clonal and extremely halotolerant yeast.</title>
        <authorList>
            <person name="Gostincar C."/>
            <person name="Stajich J.E."/>
            <person name="Zupancic J."/>
            <person name="Zalar P."/>
            <person name="Gunde-Cimerman N."/>
        </authorList>
    </citation>
    <scope>NUCLEOTIDE SEQUENCE [LARGE SCALE GENOMIC DNA]</scope>
    <source>
        <strain evidence="4 5">EXF-10513</strain>
    </source>
</reference>
<evidence type="ECO:0000256" key="2">
    <source>
        <dbReference type="SAM" id="MobiDB-lite"/>
    </source>
</evidence>
<name>A0A3M7EPT2_HORWE</name>
<dbReference type="Proteomes" id="UP000269539">
    <property type="component" value="Unassembled WGS sequence"/>
</dbReference>
<comment type="caution">
    <text evidence="4">The sequence shown here is derived from an EMBL/GenBank/DDBJ whole genome shotgun (WGS) entry which is preliminary data.</text>
</comment>
<protein>
    <recommendedName>
        <fullName evidence="3">FAS1 domain-containing protein</fullName>
    </recommendedName>
</protein>
<dbReference type="VEuPathDB" id="FungiDB:BTJ68_00787"/>
<evidence type="ECO:0000256" key="1">
    <source>
        <dbReference type="ARBA" id="ARBA00022729"/>
    </source>
</evidence>